<organism evidence="1 2">
    <name type="scientific">Mucilaginibacter glaciei</name>
    <dbReference type="NCBI Taxonomy" id="2772109"/>
    <lineage>
        <taxon>Bacteria</taxon>
        <taxon>Pseudomonadati</taxon>
        <taxon>Bacteroidota</taxon>
        <taxon>Sphingobacteriia</taxon>
        <taxon>Sphingobacteriales</taxon>
        <taxon>Sphingobacteriaceae</taxon>
        <taxon>Mucilaginibacter</taxon>
    </lineage>
</organism>
<dbReference type="Gene3D" id="3.90.1140.10">
    <property type="entry name" value="Cyclic phosphodiesterase"/>
    <property type="match status" value="1"/>
</dbReference>
<dbReference type="SUPFAM" id="SSF55144">
    <property type="entry name" value="LigT-like"/>
    <property type="match status" value="1"/>
</dbReference>
<proteinExistence type="predicted"/>
<gene>
    <name evidence="1" type="ORF">IDJ76_03610</name>
</gene>
<accession>A0A926NM51</accession>
<sequence>MDTPNPLLLTLNINAEAQQYFDTLRQKHFPPERNFLDAHLMLFHQLPPNNESVITDIENIIAKHQTISIQVTALVGIGRGVAFKLESTQLAALHRELQTTWKTFLIPQDTQRLWPHITIQNKVTPEEAKVLLEELSQEFKPFEITGTGLSLWEYQGGPWQFLRSYDWKS</sequence>
<dbReference type="EMBL" id="JACWMX010000001">
    <property type="protein sequence ID" value="MBD1392176.1"/>
    <property type="molecule type" value="Genomic_DNA"/>
</dbReference>
<keyword evidence="2" id="KW-1185">Reference proteome</keyword>
<dbReference type="Pfam" id="PF13563">
    <property type="entry name" value="2_5_RNA_ligase2"/>
    <property type="match status" value="1"/>
</dbReference>
<dbReference type="InterPro" id="IPR009097">
    <property type="entry name" value="Cyclic_Pdiesterase"/>
</dbReference>
<name>A0A926NM51_9SPHI</name>
<protein>
    <submittedName>
        <fullName evidence="1">2'-5' RNA ligase family protein</fullName>
    </submittedName>
</protein>
<dbReference type="Proteomes" id="UP000619078">
    <property type="component" value="Unassembled WGS sequence"/>
</dbReference>
<evidence type="ECO:0000313" key="1">
    <source>
        <dbReference type="EMBL" id="MBD1392176.1"/>
    </source>
</evidence>
<dbReference type="GO" id="GO:0016874">
    <property type="term" value="F:ligase activity"/>
    <property type="evidence" value="ECO:0007669"/>
    <property type="project" value="UniProtKB-KW"/>
</dbReference>
<keyword evidence="1" id="KW-0436">Ligase</keyword>
<reference evidence="1" key="1">
    <citation type="submission" date="2020-09" db="EMBL/GenBank/DDBJ databases">
        <title>Novel species of Mucilaginibacter isolated from a glacier on the Tibetan Plateau.</title>
        <authorList>
            <person name="Liu Q."/>
            <person name="Xin Y.-H."/>
        </authorList>
    </citation>
    <scope>NUCLEOTIDE SEQUENCE</scope>
    <source>
        <strain evidence="1">ZB1P21</strain>
    </source>
</reference>
<dbReference type="AlphaFoldDB" id="A0A926NM51"/>
<comment type="caution">
    <text evidence="1">The sequence shown here is derived from an EMBL/GenBank/DDBJ whole genome shotgun (WGS) entry which is preliminary data.</text>
</comment>
<evidence type="ECO:0000313" key="2">
    <source>
        <dbReference type="Proteomes" id="UP000619078"/>
    </source>
</evidence>
<dbReference type="RefSeq" id="WP_191160794.1">
    <property type="nucleotide sequence ID" value="NZ_JACWMX010000001.1"/>
</dbReference>